<dbReference type="PANTHER" id="PTHR46251:SF1">
    <property type="entry name" value="RUN DOMAIN-CONTAINING PROTEIN 3B"/>
    <property type="match status" value="1"/>
</dbReference>
<comment type="similarity">
    <text evidence="2">Belongs to the RUNDC3 family.</text>
</comment>
<evidence type="ECO:0000256" key="3">
    <source>
        <dbReference type="SAM" id="MobiDB-lite"/>
    </source>
</evidence>
<gene>
    <name evidence="5" type="primary">Rundc3b</name>
    <name evidence="5" type="ORF">GTO96_0009499</name>
</gene>
<dbReference type="SUPFAM" id="SSF140741">
    <property type="entry name" value="RUN domain-like"/>
    <property type="match status" value="1"/>
</dbReference>
<evidence type="ECO:0000256" key="2">
    <source>
        <dbReference type="ARBA" id="ARBA00034727"/>
    </source>
</evidence>
<evidence type="ECO:0000313" key="6">
    <source>
        <dbReference type="Proteomes" id="UP000886611"/>
    </source>
</evidence>
<dbReference type="Gene3D" id="1.20.58.900">
    <property type="match status" value="1"/>
</dbReference>
<dbReference type="InterPro" id="IPR037213">
    <property type="entry name" value="Run_dom_sf"/>
</dbReference>
<feature type="region of interest" description="Disordered" evidence="3">
    <location>
        <begin position="1"/>
        <end position="24"/>
    </location>
</feature>
<dbReference type="AlphaFoldDB" id="A0A8X7X9Q9"/>
<dbReference type="InterPro" id="IPR004012">
    <property type="entry name" value="Run_dom"/>
</dbReference>
<dbReference type="Pfam" id="PF02759">
    <property type="entry name" value="RUN"/>
    <property type="match status" value="1"/>
</dbReference>
<organism evidence="5 6">
    <name type="scientific">Polypterus senegalus</name>
    <name type="common">Senegal bichir</name>
    <dbReference type="NCBI Taxonomy" id="55291"/>
    <lineage>
        <taxon>Eukaryota</taxon>
        <taxon>Metazoa</taxon>
        <taxon>Chordata</taxon>
        <taxon>Craniata</taxon>
        <taxon>Vertebrata</taxon>
        <taxon>Euteleostomi</taxon>
        <taxon>Actinopterygii</taxon>
        <taxon>Polypteriformes</taxon>
        <taxon>Polypteridae</taxon>
        <taxon>Polypterus</taxon>
    </lineage>
</organism>
<feature type="non-terminal residue" evidence="5">
    <location>
        <position position="172"/>
    </location>
</feature>
<feature type="domain" description="RUN" evidence="4">
    <location>
        <begin position="59"/>
        <end position="172"/>
    </location>
</feature>
<dbReference type="EMBL" id="JAATIS010002524">
    <property type="protein sequence ID" value="KAG2465020.1"/>
    <property type="molecule type" value="Genomic_DNA"/>
</dbReference>
<evidence type="ECO:0000313" key="5">
    <source>
        <dbReference type="EMBL" id="KAG2465020.1"/>
    </source>
</evidence>
<dbReference type="Proteomes" id="UP000886611">
    <property type="component" value="Unassembled WGS sequence"/>
</dbReference>
<evidence type="ECO:0000259" key="4">
    <source>
        <dbReference type="PROSITE" id="PS50826"/>
    </source>
</evidence>
<evidence type="ECO:0000256" key="1">
    <source>
        <dbReference type="ARBA" id="ARBA00023054"/>
    </source>
</evidence>
<dbReference type="InterPro" id="IPR047340">
    <property type="entry name" value="RUNDC3A_B"/>
</dbReference>
<reference evidence="5 6" key="1">
    <citation type="journal article" date="2021" name="Cell">
        <title>Tracing the genetic footprints of vertebrate landing in non-teleost ray-finned fishes.</title>
        <authorList>
            <person name="Bi X."/>
            <person name="Wang K."/>
            <person name="Yang L."/>
            <person name="Pan H."/>
            <person name="Jiang H."/>
            <person name="Wei Q."/>
            <person name="Fang M."/>
            <person name="Yu H."/>
            <person name="Zhu C."/>
            <person name="Cai Y."/>
            <person name="He Y."/>
            <person name="Gan X."/>
            <person name="Zeng H."/>
            <person name="Yu D."/>
            <person name="Zhu Y."/>
            <person name="Jiang H."/>
            <person name="Qiu Q."/>
            <person name="Yang H."/>
            <person name="Zhang Y.E."/>
            <person name="Wang W."/>
            <person name="Zhu M."/>
            <person name="He S."/>
            <person name="Zhang G."/>
        </authorList>
    </citation>
    <scope>NUCLEOTIDE SEQUENCE [LARGE SCALE GENOMIC DNA]</scope>
    <source>
        <strain evidence="5">Bchr_013</strain>
    </source>
</reference>
<proteinExistence type="inferred from homology"/>
<dbReference type="PROSITE" id="PS50826">
    <property type="entry name" value="RUN"/>
    <property type="match status" value="1"/>
</dbReference>
<protein>
    <submittedName>
        <fullName evidence="5">RUN3B protein</fullName>
    </submittedName>
</protein>
<name>A0A8X7X9Q9_POLSE</name>
<keyword evidence="1" id="KW-0175">Coiled coil</keyword>
<keyword evidence="6" id="KW-1185">Reference proteome</keyword>
<comment type="caution">
    <text evidence="5">The sequence shown here is derived from an EMBL/GenBank/DDBJ whole genome shotgun (WGS) entry which is preliminary data.</text>
</comment>
<dbReference type="PANTHER" id="PTHR46251">
    <property type="entry name" value="RUN DOMAIN-CONTAINING 3 PROTEIN RUNDC3"/>
    <property type="match status" value="1"/>
</dbReference>
<sequence>MHLEHIRGKIKGAASLQSGSRSRVEEDRACERGVEVAEGPRTEFSVKTLIDRSCFDTIDDSSPEFTNFVSILEQILTHRLKGQINWFGYESPRSFWDFIRVACTKVPHNCISSIENMENVSSSRAKGAYPLLTLLANPPGLRYTLPLHVSATRVVKREAERTPRRRGHSSHS</sequence>
<accession>A0A8X7X9Q9</accession>
<feature type="non-terminal residue" evidence="5">
    <location>
        <position position="1"/>
    </location>
</feature>